<sequence length="152" mass="16184">MAGQKSGISRWLGRSPATTDESLTMDEILTLGRSSATGANWIILFKFSNEDPPSSIAFLAFFANSFALFRLSSPSSPPVITFSTTFLTSSPFTNASSLMSSTKKIGTFAPTATPILKTSTTNLSFTNWSPNLGHVAITTPAAIASNVEFHPQ</sequence>
<organism evidence="1 2">
    <name type="scientific">Dendrobium chrysotoxum</name>
    <name type="common">Orchid</name>
    <dbReference type="NCBI Taxonomy" id="161865"/>
    <lineage>
        <taxon>Eukaryota</taxon>
        <taxon>Viridiplantae</taxon>
        <taxon>Streptophyta</taxon>
        <taxon>Embryophyta</taxon>
        <taxon>Tracheophyta</taxon>
        <taxon>Spermatophyta</taxon>
        <taxon>Magnoliopsida</taxon>
        <taxon>Liliopsida</taxon>
        <taxon>Asparagales</taxon>
        <taxon>Orchidaceae</taxon>
        <taxon>Epidendroideae</taxon>
        <taxon>Malaxideae</taxon>
        <taxon>Dendrobiinae</taxon>
        <taxon>Dendrobium</taxon>
    </lineage>
</organism>
<name>A0AAV7GMH1_DENCH</name>
<evidence type="ECO:0000313" key="1">
    <source>
        <dbReference type="EMBL" id="KAH0457341.1"/>
    </source>
</evidence>
<dbReference type="EMBL" id="JAGFBR010000012">
    <property type="protein sequence ID" value="KAH0457341.1"/>
    <property type="molecule type" value="Genomic_DNA"/>
</dbReference>
<dbReference type="AlphaFoldDB" id="A0AAV7GMH1"/>
<comment type="caution">
    <text evidence="1">The sequence shown here is derived from an EMBL/GenBank/DDBJ whole genome shotgun (WGS) entry which is preliminary data.</text>
</comment>
<gene>
    <name evidence="1" type="ORF">IEQ34_012656</name>
</gene>
<dbReference type="Proteomes" id="UP000775213">
    <property type="component" value="Unassembled WGS sequence"/>
</dbReference>
<accession>A0AAV7GMH1</accession>
<evidence type="ECO:0000313" key="2">
    <source>
        <dbReference type="Proteomes" id="UP000775213"/>
    </source>
</evidence>
<reference evidence="1 2" key="1">
    <citation type="journal article" date="2021" name="Hortic Res">
        <title>Chromosome-scale assembly of the Dendrobium chrysotoxum genome enhances the understanding of orchid evolution.</title>
        <authorList>
            <person name="Zhang Y."/>
            <person name="Zhang G.Q."/>
            <person name="Zhang D."/>
            <person name="Liu X.D."/>
            <person name="Xu X.Y."/>
            <person name="Sun W.H."/>
            <person name="Yu X."/>
            <person name="Zhu X."/>
            <person name="Wang Z.W."/>
            <person name="Zhao X."/>
            <person name="Zhong W.Y."/>
            <person name="Chen H."/>
            <person name="Yin W.L."/>
            <person name="Huang T."/>
            <person name="Niu S.C."/>
            <person name="Liu Z.J."/>
        </authorList>
    </citation>
    <scope>NUCLEOTIDE SEQUENCE [LARGE SCALE GENOMIC DNA]</scope>
    <source>
        <strain evidence="1">Lindl</strain>
    </source>
</reference>
<keyword evidence="2" id="KW-1185">Reference proteome</keyword>
<proteinExistence type="predicted"/>
<protein>
    <submittedName>
        <fullName evidence="1">Uncharacterized protein</fullName>
    </submittedName>
</protein>